<dbReference type="Pfam" id="PF00027">
    <property type="entry name" value="cNMP_binding"/>
    <property type="match status" value="1"/>
</dbReference>
<dbReference type="InterPro" id="IPR000595">
    <property type="entry name" value="cNMP-bd_dom"/>
</dbReference>
<comment type="caution">
    <text evidence="2">The sequence shown here is derived from an EMBL/GenBank/DDBJ whole genome shotgun (WGS) entry which is preliminary data.</text>
</comment>
<evidence type="ECO:0000259" key="1">
    <source>
        <dbReference type="PROSITE" id="PS50042"/>
    </source>
</evidence>
<dbReference type="SUPFAM" id="SSF51206">
    <property type="entry name" value="cAMP-binding domain-like"/>
    <property type="match status" value="1"/>
</dbReference>
<dbReference type="PROSITE" id="PS50042">
    <property type="entry name" value="CNMP_BINDING_3"/>
    <property type="match status" value="1"/>
</dbReference>
<evidence type="ECO:0000313" key="2">
    <source>
        <dbReference type="EMBL" id="KZE76723.1"/>
    </source>
</evidence>
<dbReference type="OrthoDB" id="663011at2"/>
<dbReference type="InterPro" id="IPR014710">
    <property type="entry name" value="RmlC-like_jellyroll"/>
</dbReference>
<evidence type="ECO:0000313" key="3">
    <source>
        <dbReference type="Proteomes" id="UP000076630"/>
    </source>
</evidence>
<dbReference type="Proteomes" id="UP000076630">
    <property type="component" value="Unassembled WGS sequence"/>
</dbReference>
<dbReference type="RefSeq" id="WP_038985723.1">
    <property type="nucleotide sequence ID" value="NZ_JACAJY010000014.1"/>
</dbReference>
<reference evidence="2 3" key="1">
    <citation type="submission" date="2016-01" db="EMBL/GenBank/DDBJ databases">
        <title>Whole genome sequencing of Myroides marinus L41.</title>
        <authorList>
            <person name="Hong K.W."/>
        </authorList>
    </citation>
    <scope>NUCLEOTIDE SEQUENCE [LARGE SCALE GENOMIC DNA]</scope>
    <source>
        <strain evidence="2 3">L41</strain>
    </source>
</reference>
<feature type="domain" description="Cyclic nucleotide-binding" evidence="1">
    <location>
        <begin position="28"/>
        <end position="110"/>
    </location>
</feature>
<dbReference type="Gene3D" id="2.60.120.10">
    <property type="entry name" value="Jelly Rolls"/>
    <property type="match status" value="1"/>
</dbReference>
<dbReference type="InterPro" id="IPR018490">
    <property type="entry name" value="cNMP-bd_dom_sf"/>
</dbReference>
<organism evidence="2 3">
    <name type="scientific">Myroides marinus</name>
    <dbReference type="NCBI Taxonomy" id="703342"/>
    <lineage>
        <taxon>Bacteria</taxon>
        <taxon>Pseudomonadati</taxon>
        <taxon>Bacteroidota</taxon>
        <taxon>Flavobacteriia</taxon>
        <taxon>Flavobacteriales</taxon>
        <taxon>Flavobacteriaceae</taxon>
        <taxon>Myroides</taxon>
    </lineage>
</organism>
<keyword evidence="3" id="KW-1185">Reference proteome</keyword>
<dbReference type="AlphaFoldDB" id="A0A163WRC5"/>
<dbReference type="EMBL" id="LQNU01000075">
    <property type="protein sequence ID" value="KZE76723.1"/>
    <property type="molecule type" value="Genomic_DNA"/>
</dbReference>
<sequence length="190" mass="22298">MFEKVDRESLISQEFINAYKPYFRQETYAAKTVLLEEGEVAHKVFWVEKGAMRVWLNKDGQEVTFQFFLENSMVSSIESFWKAVPSKFTLETIEPTEVWVADKEDIGPLLEESLAIPAYRDLFIDVIFQRTFDYVNHSLSFVQSTPEQRYLKLYETRPELIKRIPQHYIASYIGVSKVHLSRIKSKLVKG</sequence>
<proteinExistence type="predicted"/>
<accession>A0A163WRC5</accession>
<protein>
    <submittedName>
        <fullName evidence="2">Cyclic nucleotide-binding protein</fullName>
    </submittedName>
</protein>
<gene>
    <name evidence="2" type="ORF">AV926_15040</name>
</gene>
<name>A0A163WRC5_9FLAO</name>